<gene>
    <name evidence="2" type="ORF">GNI_159210</name>
</gene>
<dbReference type="AlphaFoldDB" id="A0A023AYN9"/>
<reference evidence="2" key="1">
    <citation type="submission" date="2013-12" db="EMBL/GenBank/DDBJ databases">
        <authorList>
            <person name="Omoto C.K."/>
            <person name="Sibley D."/>
            <person name="Venepally P."/>
            <person name="Hadjithomas M."/>
            <person name="Karamycheva S."/>
            <person name="Brunk B."/>
            <person name="Roos D."/>
            <person name="Caler E."/>
            <person name="Lorenzi H."/>
        </authorList>
    </citation>
    <scope>NUCLEOTIDE SEQUENCE</scope>
</reference>
<sequence>MGGSSNGVLLLLLAAAGVFAIGAVTLLITKSYIQKETRDDYEDLLVQDDSAEPQSTLMQDSVMVHDVAF</sequence>
<dbReference type="RefSeq" id="XP_011134608.1">
    <property type="nucleotide sequence ID" value="XM_011136306.1"/>
</dbReference>
<accession>A0A023AYN9</accession>
<organism evidence="2 3">
    <name type="scientific">Gregarina niphandrodes</name>
    <name type="common">Septate eugregarine</name>
    <dbReference type="NCBI Taxonomy" id="110365"/>
    <lineage>
        <taxon>Eukaryota</taxon>
        <taxon>Sar</taxon>
        <taxon>Alveolata</taxon>
        <taxon>Apicomplexa</taxon>
        <taxon>Conoidasida</taxon>
        <taxon>Gregarinasina</taxon>
        <taxon>Eugregarinorida</taxon>
        <taxon>Gregarinidae</taxon>
        <taxon>Gregarina</taxon>
    </lineage>
</organism>
<keyword evidence="1" id="KW-1133">Transmembrane helix</keyword>
<evidence type="ECO:0000313" key="2">
    <source>
        <dbReference type="EMBL" id="EZG43781.1"/>
    </source>
</evidence>
<evidence type="ECO:0000256" key="1">
    <source>
        <dbReference type="SAM" id="Phobius"/>
    </source>
</evidence>
<protein>
    <submittedName>
        <fullName evidence="2">Transmembrane protein</fullName>
    </submittedName>
</protein>
<feature type="transmembrane region" description="Helical" evidence="1">
    <location>
        <begin position="6"/>
        <end position="28"/>
    </location>
</feature>
<dbReference type="EMBL" id="AFNH02001186">
    <property type="protein sequence ID" value="EZG43781.1"/>
    <property type="molecule type" value="Genomic_DNA"/>
</dbReference>
<evidence type="ECO:0000313" key="3">
    <source>
        <dbReference type="Proteomes" id="UP000019763"/>
    </source>
</evidence>
<keyword evidence="1 2" id="KW-0812">Transmembrane</keyword>
<keyword evidence="3" id="KW-1185">Reference proteome</keyword>
<proteinExistence type="predicted"/>
<comment type="caution">
    <text evidence="2">The sequence shown here is derived from an EMBL/GenBank/DDBJ whole genome shotgun (WGS) entry which is preliminary data.</text>
</comment>
<name>A0A023AYN9_GRENI</name>
<keyword evidence="1" id="KW-0472">Membrane</keyword>
<dbReference type="VEuPathDB" id="CryptoDB:GNI_159210"/>
<dbReference type="Proteomes" id="UP000019763">
    <property type="component" value="Unassembled WGS sequence"/>
</dbReference>
<dbReference type="GeneID" id="22915527"/>